<dbReference type="HOGENOM" id="CLU_095244_0_1_11"/>
<evidence type="ECO:0000256" key="1">
    <source>
        <dbReference type="SAM" id="Phobius"/>
    </source>
</evidence>
<protein>
    <submittedName>
        <fullName evidence="2">Membrane protein</fullName>
    </submittedName>
</protein>
<reference evidence="2 3" key="1">
    <citation type="journal article" date="2003" name="Nucleic Acids Res.">
        <title>The complete genome sequence and analysis of Corynebacterium diphtheriae NCTC13129.</title>
        <authorList>
            <person name="Cerdeno-Tarraga A.M."/>
            <person name="Efstratiou A."/>
            <person name="Dover L.G."/>
            <person name="Holden M.T.G."/>
            <person name="Pallen M."/>
            <person name="Bentley S.D."/>
            <person name="Besra G.S."/>
            <person name="Churcher C."/>
            <person name="James K.D."/>
            <person name="De Zoysa A."/>
            <person name="Chillingworth T."/>
            <person name="Cronin A."/>
            <person name="Dowd L."/>
            <person name="Feltwell T."/>
            <person name="Hamlin N."/>
            <person name="Holroyd S."/>
            <person name="Jagels K."/>
            <person name="Moule S."/>
            <person name="Quail M.A."/>
            <person name="Rabbinowitsch E."/>
            <person name="Rutherford K."/>
            <person name="Thomson N.R."/>
            <person name="Unwin L."/>
            <person name="Whitehead S."/>
            <person name="Barrell B.G.Parkhill.J."/>
        </authorList>
    </citation>
    <scope>NUCLEOTIDE SEQUENCE [LARGE SCALE GENOMIC DNA]</scope>
    <source>
        <strain evidence="3">ATCC 700971 / NCTC 13129 / Biotype gravis</strain>
    </source>
</reference>
<feature type="transmembrane region" description="Helical" evidence="1">
    <location>
        <begin position="17"/>
        <end position="37"/>
    </location>
</feature>
<dbReference type="Proteomes" id="UP000002198">
    <property type="component" value="Chromosome"/>
</dbReference>
<dbReference type="EMBL" id="BX248356">
    <property type="protein sequence ID" value="CAE49459.1"/>
    <property type="molecule type" value="Genomic_DNA"/>
</dbReference>
<dbReference type="AlphaFoldDB" id="Q6NI39"/>
<evidence type="ECO:0000313" key="2">
    <source>
        <dbReference type="EMBL" id="CAE49459.1"/>
    </source>
</evidence>
<gene>
    <name evidence="2" type="ordered locus">DIP0940</name>
</gene>
<keyword evidence="3" id="KW-1185">Reference proteome</keyword>
<evidence type="ECO:0000313" key="3">
    <source>
        <dbReference type="Proteomes" id="UP000002198"/>
    </source>
</evidence>
<name>Q6NI39_CORDI</name>
<dbReference type="InterPro" id="IPR025339">
    <property type="entry name" value="DUF4245"/>
</dbReference>
<dbReference type="STRING" id="257309.DIP0940"/>
<dbReference type="KEGG" id="cdi:DIP0940"/>
<keyword evidence="1" id="KW-1133">Transmembrane helix</keyword>
<sequence>MCVAVEKPRIYQGARDIILSLGSILLIVAVTIGFTGMCSFDRGNKDNAPIQRVDARTFLEMEARGADFAVRYPGEIEGWQANSARRITIAKASAPVVGWVVNKDSYVQLAQTGVDKDEAIKRYDGNLRTRSGEHSLGGKVVEEYSSEDRDVRDIWVVDLGDARVIISGAAPREEFDRVITKMIEASPLPGPASQ</sequence>
<keyword evidence="1" id="KW-0812">Transmembrane</keyword>
<proteinExistence type="predicted"/>
<accession>Q6NI39</accession>
<keyword evidence="1" id="KW-0472">Membrane</keyword>
<organism evidence="2 3">
    <name type="scientific">Corynebacterium diphtheriae (strain ATCC 700971 / NCTC 13129 / Biotype gravis)</name>
    <dbReference type="NCBI Taxonomy" id="257309"/>
    <lineage>
        <taxon>Bacteria</taxon>
        <taxon>Bacillati</taxon>
        <taxon>Actinomycetota</taxon>
        <taxon>Actinomycetes</taxon>
        <taxon>Mycobacteriales</taxon>
        <taxon>Corynebacteriaceae</taxon>
        <taxon>Corynebacterium</taxon>
    </lineage>
</organism>
<dbReference type="Pfam" id="PF14030">
    <property type="entry name" value="DUF4245"/>
    <property type="match status" value="1"/>
</dbReference>